<reference evidence="2 3" key="1">
    <citation type="submission" date="2015-08" db="EMBL/GenBank/DDBJ databases">
        <title>Next Generation Sequencing and Analysis of the Genome of Puccinia sorghi L Schw, the Causal Agent of Maize Common Rust.</title>
        <authorList>
            <person name="Rochi L."/>
            <person name="Burguener G."/>
            <person name="Darino M."/>
            <person name="Turjanski A."/>
            <person name="Kreff E."/>
            <person name="Dieguez M.J."/>
            <person name="Sacco F."/>
        </authorList>
    </citation>
    <scope>NUCLEOTIDE SEQUENCE [LARGE SCALE GENOMIC DNA]</scope>
    <source>
        <strain evidence="2 3">RO10H11247</strain>
    </source>
</reference>
<feature type="chain" id="PRO_5012633313" evidence="1">
    <location>
        <begin position="16"/>
        <end position="198"/>
    </location>
</feature>
<protein>
    <submittedName>
        <fullName evidence="2">Putative signal peptide protein</fullName>
    </submittedName>
</protein>
<gene>
    <name evidence="2" type="ORF">VP01_1217g4</name>
</gene>
<evidence type="ECO:0000313" key="2">
    <source>
        <dbReference type="EMBL" id="KNZ62837.1"/>
    </source>
</evidence>
<dbReference type="AlphaFoldDB" id="A0A0L6VQB8"/>
<evidence type="ECO:0000313" key="3">
    <source>
        <dbReference type="Proteomes" id="UP000037035"/>
    </source>
</evidence>
<keyword evidence="1" id="KW-0732">Signal</keyword>
<evidence type="ECO:0000256" key="1">
    <source>
        <dbReference type="SAM" id="SignalP"/>
    </source>
</evidence>
<keyword evidence="3" id="KW-1185">Reference proteome</keyword>
<dbReference type="OrthoDB" id="2506356at2759"/>
<feature type="signal peptide" evidence="1">
    <location>
        <begin position="1"/>
        <end position="15"/>
    </location>
</feature>
<accession>A0A0L6VQB8</accession>
<dbReference type="EMBL" id="LAVV01002421">
    <property type="protein sequence ID" value="KNZ62837.1"/>
    <property type="molecule type" value="Genomic_DNA"/>
</dbReference>
<comment type="caution">
    <text evidence="2">The sequence shown here is derived from an EMBL/GenBank/DDBJ whole genome shotgun (WGS) entry which is preliminary data.</text>
</comment>
<dbReference type="Proteomes" id="UP000037035">
    <property type="component" value="Unassembled WGS sequence"/>
</dbReference>
<dbReference type="VEuPathDB" id="FungiDB:VP01_1217g4"/>
<sequence length="198" mass="22745">MAALISAPIVQLTLLVVVVPHWNNPFEQQRSLYMMICDTPRSRAYLMFKIVEELLAQHVYILARSLLCNTHKVFSYHFSQKHSICSLCLISIYWILYETTNTKLCQKMPLTRSGSKKPSDNFGRTIADNLALSKFLANLNSYVSYITPHLKSDGSNMSQWIDSVNDLAHLLFDIKTFSEMRITLIGSMNPWITRFCIS</sequence>
<name>A0A0L6VQB8_9BASI</name>
<organism evidence="2 3">
    <name type="scientific">Puccinia sorghi</name>
    <dbReference type="NCBI Taxonomy" id="27349"/>
    <lineage>
        <taxon>Eukaryota</taxon>
        <taxon>Fungi</taxon>
        <taxon>Dikarya</taxon>
        <taxon>Basidiomycota</taxon>
        <taxon>Pucciniomycotina</taxon>
        <taxon>Pucciniomycetes</taxon>
        <taxon>Pucciniales</taxon>
        <taxon>Pucciniaceae</taxon>
        <taxon>Puccinia</taxon>
    </lineage>
</organism>
<proteinExistence type="predicted"/>